<evidence type="ECO:0000259" key="8">
    <source>
        <dbReference type="PROSITE" id="PS50048"/>
    </source>
</evidence>
<dbReference type="Gene3D" id="4.10.240.10">
    <property type="entry name" value="Zn(2)-C6 fungal-type DNA-binding domain"/>
    <property type="match status" value="1"/>
</dbReference>
<evidence type="ECO:0000313" key="10">
    <source>
        <dbReference type="Proteomes" id="UP001149165"/>
    </source>
</evidence>
<dbReference type="InterPro" id="IPR050613">
    <property type="entry name" value="Sec_Metabolite_Reg"/>
</dbReference>
<comment type="caution">
    <text evidence="9">The sequence shown here is derived from an EMBL/GenBank/DDBJ whole genome shotgun (WGS) entry which is preliminary data.</text>
</comment>
<keyword evidence="6" id="KW-0539">Nucleus</keyword>
<dbReference type="InterPro" id="IPR007219">
    <property type="entry name" value="XnlR_reg_dom"/>
</dbReference>
<dbReference type="CDD" id="cd00067">
    <property type="entry name" value="GAL4"/>
    <property type="match status" value="1"/>
</dbReference>
<dbReference type="PANTHER" id="PTHR31001">
    <property type="entry name" value="UNCHARACTERIZED TRANSCRIPTIONAL REGULATORY PROTEIN"/>
    <property type="match status" value="1"/>
</dbReference>
<dbReference type="PROSITE" id="PS00463">
    <property type="entry name" value="ZN2_CY6_FUNGAL_1"/>
    <property type="match status" value="1"/>
</dbReference>
<evidence type="ECO:0000256" key="4">
    <source>
        <dbReference type="ARBA" id="ARBA00023125"/>
    </source>
</evidence>
<dbReference type="GO" id="GO:0003677">
    <property type="term" value="F:DNA binding"/>
    <property type="evidence" value="ECO:0007669"/>
    <property type="project" value="UniProtKB-KW"/>
</dbReference>
<dbReference type="InterPro" id="IPR001138">
    <property type="entry name" value="Zn2Cys6_DnaBD"/>
</dbReference>
<dbReference type="AlphaFoldDB" id="A0A9W9EGG1"/>
<evidence type="ECO:0000256" key="3">
    <source>
        <dbReference type="ARBA" id="ARBA00023015"/>
    </source>
</evidence>
<keyword evidence="4" id="KW-0238">DNA-binding</keyword>
<dbReference type="GO" id="GO:0008270">
    <property type="term" value="F:zinc ion binding"/>
    <property type="evidence" value="ECO:0007669"/>
    <property type="project" value="InterPro"/>
</dbReference>
<keyword evidence="10" id="KW-1185">Reference proteome</keyword>
<evidence type="ECO:0000256" key="1">
    <source>
        <dbReference type="ARBA" id="ARBA00004123"/>
    </source>
</evidence>
<proteinExistence type="predicted"/>
<keyword evidence="2" id="KW-0479">Metal-binding</keyword>
<dbReference type="SMART" id="SM00066">
    <property type="entry name" value="GAL4"/>
    <property type="match status" value="1"/>
</dbReference>
<evidence type="ECO:0000256" key="5">
    <source>
        <dbReference type="ARBA" id="ARBA00023163"/>
    </source>
</evidence>
<dbReference type="Pfam" id="PF00172">
    <property type="entry name" value="Zn_clus"/>
    <property type="match status" value="1"/>
</dbReference>
<feature type="domain" description="Zn(2)-C6 fungal-type" evidence="8">
    <location>
        <begin position="12"/>
        <end position="44"/>
    </location>
</feature>
<reference evidence="9" key="1">
    <citation type="submission" date="2022-11" db="EMBL/GenBank/DDBJ databases">
        <authorList>
            <person name="Petersen C."/>
        </authorList>
    </citation>
    <scope>NUCLEOTIDE SEQUENCE</scope>
    <source>
        <strain evidence="9">IBT 30069</strain>
    </source>
</reference>
<feature type="region of interest" description="Disordered" evidence="7">
    <location>
        <begin position="47"/>
        <end position="84"/>
    </location>
</feature>
<dbReference type="GO" id="GO:0005634">
    <property type="term" value="C:nucleus"/>
    <property type="evidence" value="ECO:0007669"/>
    <property type="project" value="UniProtKB-SubCell"/>
</dbReference>
<dbReference type="OrthoDB" id="4898680at2759"/>
<dbReference type="PANTHER" id="PTHR31001:SF53">
    <property type="entry name" value="ZN(II)2CYS6 TRANSCRIPTION FACTOR (EUROFUNG)"/>
    <property type="match status" value="1"/>
</dbReference>
<dbReference type="PROSITE" id="PS50048">
    <property type="entry name" value="ZN2_CY6_FUNGAL_2"/>
    <property type="match status" value="1"/>
</dbReference>
<protein>
    <recommendedName>
        <fullName evidence="8">Zn(2)-C6 fungal-type domain-containing protein</fullName>
    </recommendedName>
</protein>
<dbReference type="SUPFAM" id="SSF57701">
    <property type="entry name" value="Zn2/Cys6 DNA-binding domain"/>
    <property type="match status" value="1"/>
</dbReference>
<dbReference type="Pfam" id="PF04082">
    <property type="entry name" value="Fungal_trans"/>
    <property type="match status" value="1"/>
</dbReference>
<organism evidence="9 10">
    <name type="scientific">Penicillium angulare</name>
    <dbReference type="NCBI Taxonomy" id="116970"/>
    <lineage>
        <taxon>Eukaryota</taxon>
        <taxon>Fungi</taxon>
        <taxon>Dikarya</taxon>
        <taxon>Ascomycota</taxon>
        <taxon>Pezizomycotina</taxon>
        <taxon>Eurotiomycetes</taxon>
        <taxon>Eurotiomycetidae</taxon>
        <taxon>Eurotiales</taxon>
        <taxon>Aspergillaceae</taxon>
        <taxon>Penicillium</taxon>
    </lineage>
</organism>
<name>A0A9W9EGG1_9EURO</name>
<dbReference type="InterPro" id="IPR036864">
    <property type="entry name" value="Zn2-C6_fun-type_DNA-bd_sf"/>
</dbReference>
<evidence type="ECO:0000256" key="6">
    <source>
        <dbReference type="ARBA" id="ARBA00023242"/>
    </source>
</evidence>
<gene>
    <name evidence="9" type="ORF">N7456_013488</name>
</gene>
<accession>A0A9W9EGG1</accession>
<reference evidence="9" key="2">
    <citation type="journal article" date="2023" name="IMA Fungus">
        <title>Comparative genomic study of the Penicillium genus elucidates a diverse pangenome and 15 lateral gene transfer events.</title>
        <authorList>
            <person name="Petersen C."/>
            <person name="Sorensen T."/>
            <person name="Nielsen M.R."/>
            <person name="Sondergaard T.E."/>
            <person name="Sorensen J.L."/>
            <person name="Fitzpatrick D.A."/>
            <person name="Frisvad J.C."/>
            <person name="Nielsen K.L."/>
        </authorList>
    </citation>
    <scope>NUCLEOTIDE SEQUENCE</scope>
    <source>
        <strain evidence="9">IBT 30069</strain>
    </source>
</reference>
<evidence type="ECO:0000313" key="9">
    <source>
        <dbReference type="EMBL" id="KAJ5081250.1"/>
    </source>
</evidence>
<sequence>MPTTRRNGQLWSCEPCRKSKLRCDHTTPVCGRCVRRNKEHLCVYHPAPLTTNASPRGKRRKQKISLSVGSSNETDDWSQKKASVSTPGFLGQTSYFDVFADGENGLQIGGPSSSPDSVSVNLERIQLGARALALLKHLPTYREILTARYKIWKGWTLGWPITNIILTSTEEMWASIQDEEPDEAQQTLLMSRRLFEKHNEPIEIHSNTTLAEFASAFAGRWETIGLLFTSIGLSVEYLPNGHFMNMDEYHDKIYEPEKIPLVSTAIGDLCLQFCDSSGIVNDMQCWLLLHHISLLTIVYGDGDYRPWRKLGDLATTTFALGLHQESENCPFFLREMRKRSMVASYAIDKALATFLGRPPLISGRYCDLGMPLDLSCEQMVAEPAEREAAIARLDSAGWNQDGSLERGACGRVTLIGAIIREKVLELSLCPQTQDLRERVEELSQDIHKQYQELPAFLRWDPNAQTACSNWDDRLLVDLHLEYLYNDFLLYRILMKRTNIQPERIISLSLEIMNALLSMVDRTFEYPTMRANIAWLVCHAGLPSAGVLSADLLRQSRLRTPEAPTRSRSEVIQKLSIFASHLGALVRSEEGNYQIAQQGQRAIRCVLDQVLSAPNALAFPPAADPIGFDIDDSALISADLLDGIDIDERGPFLEWLDGTMDAQEQPWLTWMSLS</sequence>
<dbReference type="CDD" id="cd12148">
    <property type="entry name" value="fungal_TF_MHR"/>
    <property type="match status" value="1"/>
</dbReference>
<dbReference type="GO" id="GO:0000981">
    <property type="term" value="F:DNA-binding transcription factor activity, RNA polymerase II-specific"/>
    <property type="evidence" value="ECO:0007669"/>
    <property type="project" value="InterPro"/>
</dbReference>
<dbReference type="EMBL" id="JAPQKH010000011">
    <property type="protein sequence ID" value="KAJ5081250.1"/>
    <property type="molecule type" value="Genomic_DNA"/>
</dbReference>
<comment type="subcellular location">
    <subcellularLocation>
        <location evidence="1">Nucleus</location>
    </subcellularLocation>
</comment>
<dbReference type="Proteomes" id="UP001149165">
    <property type="component" value="Unassembled WGS sequence"/>
</dbReference>
<keyword evidence="5" id="KW-0804">Transcription</keyword>
<evidence type="ECO:0000256" key="2">
    <source>
        <dbReference type="ARBA" id="ARBA00022723"/>
    </source>
</evidence>
<keyword evidence="3" id="KW-0805">Transcription regulation</keyword>
<evidence type="ECO:0000256" key="7">
    <source>
        <dbReference type="SAM" id="MobiDB-lite"/>
    </source>
</evidence>
<dbReference type="GO" id="GO:0006351">
    <property type="term" value="P:DNA-templated transcription"/>
    <property type="evidence" value="ECO:0007669"/>
    <property type="project" value="InterPro"/>
</dbReference>